<protein>
    <submittedName>
        <fullName evidence="1">BAALC binder of MAP3K1 and KLF4 b</fullName>
    </submittedName>
</protein>
<dbReference type="PANTHER" id="PTHR14731:SF1">
    <property type="entry name" value="BAALC BINDER OF MAP3K1 AND KLF4 B"/>
    <property type="match status" value="1"/>
</dbReference>
<organism evidence="1 2">
    <name type="scientific">Scleropages formosus</name>
    <name type="common">Asian bonytongue</name>
    <name type="synonym">Osteoglossum formosum</name>
    <dbReference type="NCBI Taxonomy" id="113540"/>
    <lineage>
        <taxon>Eukaryota</taxon>
        <taxon>Metazoa</taxon>
        <taxon>Chordata</taxon>
        <taxon>Craniata</taxon>
        <taxon>Vertebrata</taxon>
        <taxon>Euteleostomi</taxon>
        <taxon>Actinopterygii</taxon>
        <taxon>Neopterygii</taxon>
        <taxon>Teleostei</taxon>
        <taxon>Osteoglossocephala</taxon>
        <taxon>Osteoglossomorpha</taxon>
        <taxon>Osteoglossiformes</taxon>
        <taxon>Osteoglossidae</taxon>
        <taxon>Scleropages</taxon>
    </lineage>
</organism>
<dbReference type="AlphaFoldDB" id="A0A8C9W477"/>
<reference evidence="1" key="2">
    <citation type="submission" date="2025-08" db="UniProtKB">
        <authorList>
            <consortium name="Ensembl"/>
        </authorList>
    </citation>
    <scope>IDENTIFICATION</scope>
</reference>
<dbReference type="PANTHER" id="PTHR14731">
    <property type="entry name" value="BRAIN AND ACUTE LEUKEMIA CYTOPLASMIC PROTEIN"/>
    <property type="match status" value="1"/>
</dbReference>
<dbReference type="InterPro" id="IPR009728">
    <property type="entry name" value="BAALC"/>
</dbReference>
<evidence type="ECO:0000313" key="1">
    <source>
        <dbReference type="Ensembl" id="ENSSFOP00015069488.1"/>
    </source>
</evidence>
<dbReference type="Proteomes" id="UP000694397">
    <property type="component" value="Chromosome 1"/>
</dbReference>
<accession>A0A8C9W477</accession>
<keyword evidence="2" id="KW-1185">Reference proteome</keyword>
<reference evidence="1 2" key="1">
    <citation type="submission" date="2019-04" db="EMBL/GenBank/DDBJ databases">
        <authorList>
            <consortium name="Wellcome Sanger Institute Data Sharing"/>
        </authorList>
    </citation>
    <scope>NUCLEOTIDE SEQUENCE [LARGE SCALE GENOMIC DNA]</scope>
</reference>
<reference evidence="1" key="3">
    <citation type="submission" date="2025-09" db="UniProtKB">
        <authorList>
            <consortium name="Ensembl"/>
        </authorList>
    </citation>
    <scope>IDENTIFICATION</scope>
</reference>
<dbReference type="GeneTree" id="ENSGT00390000013853"/>
<name>A0A8C9W477_SCLFO</name>
<dbReference type="Ensembl" id="ENSSFOT00015038795.1">
    <property type="protein sequence ID" value="ENSSFOP00015069488.1"/>
    <property type="gene ID" value="ENSSFOG00015025996.1"/>
</dbReference>
<proteinExistence type="predicted"/>
<dbReference type="GO" id="GO:0005737">
    <property type="term" value="C:cytoplasm"/>
    <property type="evidence" value="ECO:0007669"/>
    <property type="project" value="InterPro"/>
</dbReference>
<sequence>MGCGGSRTDALEPRYPESWTKETESTWLTSTDTDVALSSIQKIPSENFSESGFASEKNLSSGDRSSVSLHDYFFIKFFKRCGRKKIYVTKAAFRMNIQHC</sequence>
<evidence type="ECO:0000313" key="2">
    <source>
        <dbReference type="Proteomes" id="UP000694397"/>
    </source>
</evidence>
<dbReference type="OrthoDB" id="9940597at2759"/>
<dbReference type="Pfam" id="PF06989">
    <property type="entry name" value="BAALC_N"/>
    <property type="match status" value="1"/>
</dbReference>